<keyword evidence="1" id="KW-0732">Signal</keyword>
<protein>
    <submittedName>
        <fullName evidence="2">Uncharacterized protein</fullName>
    </submittedName>
</protein>
<dbReference type="InterPro" id="IPR002110">
    <property type="entry name" value="Ankyrin_rpt"/>
</dbReference>
<evidence type="ECO:0000313" key="3">
    <source>
        <dbReference type="Proteomes" id="UP001497623"/>
    </source>
</evidence>
<dbReference type="AlphaFoldDB" id="A0AAV2Q1Z9"/>
<accession>A0AAV2Q1Z9</accession>
<comment type="caution">
    <text evidence="2">The sequence shown here is derived from an EMBL/GenBank/DDBJ whole genome shotgun (WGS) entry which is preliminary data.</text>
</comment>
<dbReference type="Gene3D" id="1.25.40.20">
    <property type="entry name" value="Ankyrin repeat-containing domain"/>
    <property type="match status" value="1"/>
</dbReference>
<sequence length="515" mass="58721">FYFLLHMLTTVALQGVDYPLNDLLQSLPLHHAASAGRIANVAYLLYTCKAKPEAQDGTGNTAAHIAYLNGHKTLGTYLMTKYPYLQNTKNSAKKTPDMIKEAHNEYEDLYEMNVKDSESEENIEITEQTNENKLITKLMVSWLQKTKGKGFKSLVEKNVIDYSKGEAKTLLTLATNFAQSIGDGIARINSTFKGKLVLVGSAGDKARLYAPDEFDFTWVLDWDDVISEFVEMPIKEQLKNRYKHKILLNSETPEIKKLLHKTNLLDEFFDCAQEAIKEIIPSLDPRLTLISPGIKHIGCGVCLSLAWYGKEYQLLIVNIDLVPSIKTRRPNNFPQPLLAERFIINPHLEPAYIVQTHIGEGEYRTATTLVEQQIMLDPSLEHQSFVFMIAKLMISKLKSEKWAPLFFKDRFRYFDSQFFKIPTPSGFMLKSAYFHELENLPNAEDWKGNCIVNRLRGIFKAMCRKTEDTDILYSGMIHNYFSPTTQPAERGLMAPAILNFIQDNENELILKQAAP</sequence>
<dbReference type="EMBL" id="CAXKWB010003102">
    <property type="protein sequence ID" value="CAL4068360.1"/>
    <property type="molecule type" value="Genomic_DNA"/>
</dbReference>
<evidence type="ECO:0000313" key="2">
    <source>
        <dbReference type="EMBL" id="CAL4068360.1"/>
    </source>
</evidence>
<dbReference type="SUPFAM" id="SSF48403">
    <property type="entry name" value="Ankyrin repeat"/>
    <property type="match status" value="1"/>
</dbReference>
<feature type="chain" id="PRO_5043326662" evidence="1">
    <location>
        <begin position="16"/>
        <end position="515"/>
    </location>
</feature>
<dbReference type="InterPro" id="IPR036770">
    <property type="entry name" value="Ankyrin_rpt-contain_sf"/>
</dbReference>
<gene>
    <name evidence="2" type="ORF">MNOR_LOCUS7162</name>
</gene>
<dbReference type="Pfam" id="PF13637">
    <property type="entry name" value="Ank_4"/>
    <property type="match status" value="1"/>
</dbReference>
<keyword evidence="3" id="KW-1185">Reference proteome</keyword>
<reference evidence="2 3" key="1">
    <citation type="submission" date="2024-05" db="EMBL/GenBank/DDBJ databases">
        <authorList>
            <person name="Wallberg A."/>
        </authorList>
    </citation>
    <scope>NUCLEOTIDE SEQUENCE [LARGE SCALE GENOMIC DNA]</scope>
</reference>
<name>A0AAV2Q1Z9_MEGNR</name>
<dbReference type="Proteomes" id="UP001497623">
    <property type="component" value="Unassembled WGS sequence"/>
</dbReference>
<evidence type="ECO:0000256" key="1">
    <source>
        <dbReference type="SAM" id="SignalP"/>
    </source>
</evidence>
<feature type="signal peptide" evidence="1">
    <location>
        <begin position="1"/>
        <end position="15"/>
    </location>
</feature>
<feature type="non-terminal residue" evidence="2">
    <location>
        <position position="1"/>
    </location>
</feature>
<organism evidence="2 3">
    <name type="scientific">Meganyctiphanes norvegica</name>
    <name type="common">Northern krill</name>
    <name type="synonym">Thysanopoda norvegica</name>
    <dbReference type="NCBI Taxonomy" id="48144"/>
    <lineage>
        <taxon>Eukaryota</taxon>
        <taxon>Metazoa</taxon>
        <taxon>Ecdysozoa</taxon>
        <taxon>Arthropoda</taxon>
        <taxon>Crustacea</taxon>
        <taxon>Multicrustacea</taxon>
        <taxon>Malacostraca</taxon>
        <taxon>Eumalacostraca</taxon>
        <taxon>Eucarida</taxon>
        <taxon>Euphausiacea</taxon>
        <taxon>Euphausiidae</taxon>
        <taxon>Meganyctiphanes</taxon>
    </lineage>
</organism>
<proteinExistence type="predicted"/>
<dbReference type="Gene3D" id="3.30.460.90">
    <property type="match status" value="1"/>
</dbReference>